<comment type="caution">
    <text evidence="1">The sequence shown here is derived from an EMBL/GenBank/DDBJ whole genome shotgun (WGS) entry which is preliminary data.</text>
</comment>
<evidence type="ECO:0000313" key="1">
    <source>
        <dbReference type="EMBL" id="KAK4103694.1"/>
    </source>
</evidence>
<gene>
    <name evidence="1" type="ORF">N658DRAFT_284349</name>
</gene>
<protein>
    <submittedName>
        <fullName evidence="1">Uncharacterized protein</fullName>
    </submittedName>
</protein>
<sequence length="128" mass="13714">MIFLGLLVGHTRNSCSWRPHRYLGSCLLYQIGVVGGFWRIGSVEAGCCSTFAATNRGVGAGCAKRCWRGGCLACGWLASPDGKRHVDCRGASTDRVLLRLADREISICAAAMVGPNPRRESSVVTDDP</sequence>
<dbReference type="EMBL" id="MU863628">
    <property type="protein sequence ID" value="KAK4103694.1"/>
    <property type="molecule type" value="Genomic_DNA"/>
</dbReference>
<proteinExistence type="predicted"/>
<dbReference type="Proteomes" id="UP001305647">
    <property type="component" value="Unassembled WGS sequence"/>
</dbReference>
<accession>A0AAN6T4F4</accession>
<reference evidence="1" key="1">
    <citation type="journal article" date="2023" name="Mol. Phylogenet. Evol.">
        <title>Genome-scale phylogeny and comparative genomics of the fungal order Sordariales.</title>
        <authorList>
            <person name="Hensen N."/>
            <person name="Bonometti L."/>
            <person name="Westerberg I."/>
            <person name="Brannstrom I.O."/>
            <person name="Guillou S."/>
            <person name="Cros-Aarteil S."/>
            <person name="Calhoun S."/>
            <person name="Haridas S."/>
            <person name="Kuo A."/>
            <person name="Mondo S."/>
            <person name="Pangilinan J."/>
            <person name="Riley R."/>
            <person name="LaButti K."/>
            <person name="Andreopoulos B."/>
            <person name="Lipzen A."/>
            <person name="Chen C."/>
            <person name="Yan M."/>
            <person name="Daum C."/>
            <person name="Ng V."/>
            <person name="Clum A."/>
            <person name="Steindorff A."/>
            <person name="Ohm R.A."/>
            <person name="Martin F."/>
            <person name="Silar P."/>
            <person name="Natvig D.O."/>
            <person name="Lalanne C."/>
            <person name="Gautier V."/>
            <person name="Ament-Velasquez S.L."/>
            <person name="Kruys A."/>
            <person name="Hutchinson M.I."/>
            <person name="Powell A.J."/>
            <person name="Barry K."/>
            <person name="Miller A.N."/>
            <person name="Grigoriev I.V."/>
            <person name="Debuchy R."/>
            <person name="Gladieux P."/>
            <person name="Hiltunen Thoren M."/>
            <person name="Johannesson H."/>
        </authorList>
    </citation>
    <scope>NUCLEOTIDE SEQUENCE</scope>
    <source>
        <strain evidence="1">CBS 757.83</strain>
    </source>
</reference>
<reference evidence="1" key="2">
    <citation type="submission" date="2023-05" db="EMBL/GenBank/DDBJ databases">
        <authorList>
            <consortium name="Lawrence Berkeley National Laboratory"/>
            <person name="Steindorff A."/>
            <person name="Hensen N."/>
            <person name="Bonometti L."/>
            <person name="Westerberg I."/>
            <person name="Brannstrom I.O."/>
            <person name="Guillou S."/>
            <person name="Cros-Aarteil S."/>
            <person name="Calhoun S."/>
            <person name="Haridas S."/>
            <person name="Kuo A."/>
            <person name="Mondo S."/>
            <person name="Pangilinan J."/>
            <person name="Riley R."/>
            <person name="Labutti K."/>
            <person name="Andreopoulos B."/>
            <person name="Lipzen A."/>
            <person name="Chen C."/>
            <person name="Yanf M."/>
            <person name="Daum C."/>
            <person name="Ng V."/>
            <person name="Clum A."/>
            <person name="Ohm R."/>
            <person name="Martin F."/>
            <person name="Silar P."/>
            <person name="Natvig D."/>
            <person name="Lalanne C."/>
            <person name="Gautier V."/>
            <person name="Ament-Velasquez S.L."/>
            <person name="Kruys A."/>
            <person name="Hutchinson M.I."/>
            <person name="Powell A.J."/>
            <person name="Barry K."/>
            <person name="Miller A.N."/>
            <person name="Grigoriev I.V."/>
            <person name="Debuchy R."/>
            <person name="Gladieux P."/>
            <person name="Thoren M.H."/>
            <person name="Johannesson H."/>
        </authorList>
    </citation>
    <scope>NUCLEOTIDE SEQUENCE</scope>
    <source>
        <strain evidence="1">CBS 757.83</strain>
    </source>
</reference>
<evidence type="ECO:0000313" key="2">
    <source>
        <dbReference type="Proteomes" id="UP001305647"/>
    </source>
</evidence>
<dbReference type="AlphaFoldDB" id="A0AAN6T4F4"/>
<keyword evidence="2" id="KW-1185">Reference proteome</keyword>
<organism evidence="1 2">
    <name type="scientific">Parathielavia hyrcaniae</name>
    <dbReference type="NCBI Taxonomy" id="113614"/>
    <lineage>
        <taxon>Eukaryota</taxon>
        <taxon>Fungi</taxon>
        <taxon>Dikarya</taxon>
        <taxon>Ascomycota</taxon>
        <taxon>Pezizomycotina</taxon>
        <taxon>Sordariomycetes</taxon>
        <taxon>Sordariomycetidae</taxon>
        <taxon>Sordariales</taxon>
        <taxon>Chaetomiaceae</taxon>
        <taxon>Parathielavia</taxon>
    </lineage>
</organism>
<name>A0AAN6T4F4_9PEZI</name>